<dbReference type="PROSITE" id="PS50878">
    <property type="entry name" value="RT_POL"/>
    <property type="match status" value="1"/>
</dbReference>
<dbReference type="Proteomes" id="UP000887566">
    <property type="component" value="Unplaced"/>
</dbReference>
<dbReference type="WBParaSite" id="PSAMB.scaffold3904size16460.g22844.t1">
    <property type="protein sequence ID" value="PSAMB.scaffold3904size16460.g22844.t1"/>
    <property type="gene ID" value="PSAMB.scaffold3904size16460.g22844"/>
</dbReference>
<dbReference type="InterPro" id="IPR043502">
    <property type="entry name" value="DNA/RNA_pol_sf"/>
</dbReference>
<protein>
    <submittedName>
        <fullName evidence="3">Reverse transcriptase domain-containing protein</fullName>
    </submittedName>
</protein>
<dbReference type="AlphaFoldDB" id="A0A914WFQ1"/>
<keyword evidence="2" id="KW-1185">Reference proteome</keyword>
<feature type="domain" description="Reverse transcriptase" evidence="1">
    <location>
        <begin position="1"/>
        <end position="218"/>
    </location>
</feature>
<organism evidence="2 3">
    <name type="scientific">Plectus sambesii</name>
    <dbReference type="NCBI Taxonomy" id="2011161"/>
    <lineage>
        <taxon>Eukaryota</taxon>
        <taxon>Metazoa</taxon>
        <taxon>Ecdysozoa</taxon>
        <taxon>Nematoda</taxon>
        <taxon>Chromadorea</taxon>
        <taxon>Plectida</taxon>
        <taxon>Plectina</taxon>
        <taxon>Plectoidea</taxon>
        <taxon>Plectidae</taxon>
        <taxon>Plectus</taxon>
    </lineage>
</organism>
<evidence type="ECO:0000313" key="3">
    <source>
        <dbReference type="WBParaSite" id="PSAMB.scaffold3904size16460.g22844.t1"/>
    </source>
</evidence>
<dbReference type="SUPFAM" id="SSF56672">
    <property type="entry name" value="DNA/RNA polymerases"/>
    <property type="match status" value="1"/>
</dbReference>
<proteinExistence type="predicted"/>
<dbReference type="Gene3D" id="3.10.10.10">
    <property type="entry name" value="HIV Type 1 Reverse Transcriptase, subunit A, domain 1"/>
    <property type="match status" value="1"/>
</dbReference>
<dbReference type="InterPro" id="IPR043128">
    <property type="entry name" value="Rev_trsase/Diguanyl_cyclase"/>
</dbReference>
<name>A0A914WFQ1_9BILA</name>
<dbReference type="InterPro" id="IPR000477">
    <property type="entry name" value="RT_dom"/>
</dbReference>
<reference evidence="3" key="1">
    <citation type="submission" date="2022-11" db="UniProtKB">
        <authorList>
            <consortium name="WormBaseParasite"/>
        </authorList>
    </citation>
    <scope>IDENTIFICATION</scope>
</reference>
<evidence type="ECO:0000313" key="2">
    <source>
        <dbReference type="Proteomes" id="UP000887566"/>
    </source>
</evidence>
<sequence length="287" mass="32823">MTLNQCGSVKNCGTTNTIHATRLLLEKRQPLHVAFLDLEKAFDRVPHLLLYREPKSRVQAAASTSKDFRVSVGIHQGLALSPLLFILVMDIVTWDLHQQPPWMLLYADAVMLAATNKADLQNQVQAWSDWIAQFSLRLNVKKTKTVIRPVATYGAECWPMTKDAERQLGVMETKMLRLISGITRLDHVQNDNIRERCRVAPIAEKLRKSRLQWYGHVLRANDKTVAKMDFALEVSGARPRGRPKQRWTNTLHNDLKVIGLHPDKAPDQDLWQQRARRAGPATLWEKC</sequence>
<evidence type="ECO:0000259" key="1">
    <source>
        <dbReference type="PROSITE" id="PS50878"/>
    </source>
</evidence>
<dbReference type="PANTHER" id="PTHR47027">
    <property type="entry name" value="REVERSE TRANSCRIPTASE DOMAIN-CONTAINING PROTEIN"/>
    <property type="match status" value="1"/>
</dbReference>
<accession>A0A914WFQ1</accession>
<dbReference type="Gene3D" id="3.30.70.270">
    <property type="match status" value="1"/>
</dbReference>
<dbReference type="PANTHER" id="PTHR47027:SF28">
    <property type="entry name" value="ENDONUCLEASE-REVERSE TRANSCRIPTASE"/>
    <property type="match status" value="1"/>
</dbReference>
<dbReference type="Pfam" id="PF00078">
    <property type="entry name" value="RVT_1"/>
    <property type="match status" value="1"/>
</dbReference>